<comment type="caution">
    <text evidence="9">The sequence shown here is derived from an EMBL/GenBank/DDBJ whole genome shotgun (WGS) entry which is preliminary data.</text>
</comment>
<dbReference type="SUPFAM" id="SSF161098">
    <property type="entry name" value="MetI-like"/>
    <property type="match status" value="1"/>
</dbReference>
<keyword evidence="2 7" id="KW-0813">Transport</keyword>
<sequence length="308" mass="33681">MSEKSKNLAKQLKLVFKIFSRSPTLLFSLAVLLVYIIAALVVVLGFVPPLPPYKGGWEYMYQPPSLRDFPWYILGTEYTGRPLLLTIIYGIPKTLAVAFLSALITVGVGTAIGLIAGYVGGLVDELLSLAINVALTIPTYLLALILVVILPPELKTNVLVLAGVLSITAWASLARAVRAQTIALKRREFIDVAKTIGYGSWKIMFDEVLRFMAPFIAMNLVLSCVGAIYGYTGLAFLGLMPMTPDNWGVQIYMAIRGGGALYSDKAILALWSPIITIVLLQYALINIAKAMEDIFNPALRTYLQGEEM</sequence>
<dbReference type="PROSITE" id="PS50928">
    <property type="entry name" value="ABC_TM1"/>
    <property type="match status" value="1"/>
</dbReference>
<dbReference type="PANTHER" id="PTHR43386">
    <property type="entry name" value="OLIGOPEPTIDE TRANSPORT SYSTEM PERMEASE PROTEIN APPC"/>
    <property type="match status" value="1"/>
</dbReference>
<evidence type="ECO:0000313" key="9">
    <source>
        <dbReference type="EMBL" id="HEM67043.1"/>
    </source>
</evidence>
<feature type="transmembrane region" description="Helical" evidence="7">
    <location>
        <begin position="95"/>
        <end position="119"/>
    </location>
</feature>
<evidence type="ECO:0000256" key="5">
    <source>
        <dbReference type="ARBA" id="ARBA00022989"/>
    </source>
</evidence>
<dbReference type="InterPro" id="IPR000515">
    <property type="entry name" value="MetI-like"/>
</dbReference>
<dbReference type="InterPro" id="IPR035906">
    <property type="entry name" value="MetI-like_sf"/>
</dbReference>
<evidence type="ECO:0000256" key="4">
    <source>
        <dbReference type="ARBA" id="ARBA00022692"/>
    </source>
</evidence>
<organism evidence="9">
    <name type="scientific">Ignisphaera aggregans</name>
    <dbReference type="NCBI Taxonomy" id="334771"/>
    <lineage>
        <taxon>Archaea</taxon>
        <taxon>Thermoproteota</taxon>
        <taxon>Thermoprotei</taxon>
        <taxon>Desulfurococcales</taxon>
        <taxon>Desulfurococcaceae</taxon>
        <taxon>Ignisphaera</taxon>
    </lineage>
</organism>
<evidence type="ECO:0000256" key="2">
    <source>
        <dbReference type="ARBA" id="ARBA00022448"/>
    </source>
</evidence>
<protein>
    <submittedName>
        <fullName evidence="9">ABC transporter permease</fullName>
    </submittedName>
</protein>
<keyword evidence="3" id="KW-1003">Cell membrane</keyword>
<evidence type="ECO:0000256" key="6">
    <source>
        <dbReference type="ARBA" id="ARBA00023136"/>
    </source>
</evidence>
<dbReference type="PANTHER" id="PTHR43386:SF1">
    <property type="entry name" value="D,D-DIPEPTIDE TRANSPORT SYSTEM PERMEASE PROTEIN DDPC-RELATED"/>
    <property type="match status" value="1"/>
</dbReference>
<evidence type="ECO:0000259" key="8">
    <source>
        <dbReference type="PROSITE" id="PS50928"/>
    </source>
</evidence>
<dbReference type="GO" id="GO:0005886">
    <property type="term" value="C:plasma membrane"/>
    <property type="evidence" value="ECO:0007669"/>
    <property type="project" value="UniProtKB-SubCell"/>
</dbReference>
<keyword evidence="5 7" id="KW-1133">Transmembrane helix</keyword>
<feature type="transmembrane region" description="Helical" evidence="7">
    <location>
        <begin position="266"/>
        <end position="285"/>
    </location>
</feature>
<evidence type="ECO:0000256" key="7">
    <source>
        <dbReference type="RuleBase" id="RU363032"/>
    </source>
</evidence>
<comment type="similarity">
    <text evidence="7">Belongs to the binding-protein-dependent transport system permease family.</text>
</comment>
<proteinExistence type="inferred from homology"/>
<keyword evidence="6 7" id="KW-0472">Membrane</keyword>
<gene>
    <name evidence="9" type="ORF">ENO26_05700</name>
</gene>
<evidence type="ECO:0000256" key="3">
    <source>
        <dbReference type="ARBA" id="ARBA00022475"/>
    </source>
</evidence>
<dbReference type="GO" id="GO:0071916">
    <property type="term" value="F:dipeptide transmembrane transporter activity"/>
    <property type="evidence" value="ECO:0007669"/>
    <property type="project" value="TreeGrafter"/>
</dbReference>
<accession>A0A7J2U453</accession>
<name>A0A7J2U453_9CREN</name>
<evidence type="ECO:0000256" key="1">
    <source>
        <dbReference type="ARBA" id="ARBA00004651"/>
    </source>
</evidence>
<dbReference type="AlphaFoldDB" id="A0A7J2U453"/>
<feature type="transmembrane region" description="Helical" evidence="7">
    <location>
        <begin position="25"/>
        <end position="47"/>
    </location>
</feature>
<feature type="domain" description="ABC transmembrane type-1" evidence="8">
    <location>
        <begin position="91"/>
        <end position="286"/>
    </location>
</feature>
<feature type="transmembrane region" description="Helical" evidence="7">
    <location>
        <begin position="156"/>
        <end position="177"/>
    </location>
</feature>
<dbReference type="Gene3D" id="1.10.3720.10">
    <property type="entry name" value="MetI-like"/>
    <property type="match status" value="1"/>
</dbReference>
<dbReference type="Pfam" id="PF00528">
    <property type="entry name" value="BPD_transp_1"/>
    <property type="match status" value="1"/>
</dbReference>
<dbReference type="EMBL" id="DSEU01000040">
    <property type="protein sequence ID" value="HEM67043.1"/>
    <property type="molecule type" value="Genomic_DNA"/>
</dbReference>
<dbReference type="CDD" id="cd06261">
    <property type="entry name" value="TM_PBP2"/>
    <property type="match status" value="1"/>
</dbReference>
<feature type="transmembrane region" description="Helical" evidence="7">
    <location>
        <begin position="211"/>
        <end position="232"/>
    </location>
</feature>
<keyword evidence="4 7" id="KW-0812">Transmembrane</keyword>
<feature type="transmembrane region" description="Helical" evidence="7">
    <location>
        <begin position="126"/>
        <end position="150"/>
    </location>
</feature>
<reference evidence="9" key="1">
    <citation type="journal article" date="2020" name="mSystems">
        <title>Genome- and Community-Level Interaction Insights into Carbon Utilization and Element Cycling Functions of Hydrothermarchaeota in Hydrothermal Sediment.</title>
        <authorList>
            <person name="Zhou Z."/>
            <person name="Liu Y."/>
            <person name="Xu W."/>
            <person name="Pan J."/>
            <person name="Luo Z.H."/>
            <person name="Li M."/>
        </authorList>
    </citation>
    <scope>NUCLEOTIDE SEQUENCE [LARGE SCALE GENOMIC DNA]</scope>
    <source>
        <strain evidence="9">SpSt-125</strain>
    </source>
</reference>
<dbReference type="InterPro" id="IPR050366">
    <property type="entry name" value="BP-dependent_transpt_permease"/>
</dbReference>
<comment type="subcellular location">
    <subcellularLocation>
        <location evidence="1 7">Cell membrane</location>
        <topology evidence="1 7">Multi-pass membrane protein</topology>
    </subcellularLocation>
</comment>